<dbReference type="PANTHER" id="PTHR10624:SF8">
    <property type="entry name" value="LY6_PLAUR DOMAIN-CONTAINING PROTEIN 3"/>
    <property type="match status" value="1"/>
</dbReference>
<keyword evidence="3" id="KW-0336">GPI-anchor</keyword>
<dbReference type="OrthoDB" id="9834667at2759"/>
<dbReference type="InterPro" id="IPR045860">
    <property type="entry name" value="Snake_toxin-like_sf"/>
</dbReference>
<evidence type="ECO:0000256" key="5">
    <source>
        <dbReference type="ARBA" id="ARBA00023136"/>
    </source>
</evidence>
<evidence type="ECO:0000256" key="3">
    <source>
        <dbReference type="ARBA" id="ARBA00022622"/>
    </source>
</evidence>
<accession>A0A151P5P8</accession>
<comment type="caution">
    <text evidence="10">The sequence shown here is derived from an EMBL/GenBank/DDBJ whole genome shotgun (WGS) entry which is preliminary data.</text>
</comment>
<evidence type="ECO:0000313" key="11">
    <source>
        <dbReference type="Proteomes" id="UP000050525"/>
    </source>
</evidence>
<evidence type="ECO:0000313" key="10">
    <source>
        <dbReference type="EMBL" id="KYO44397.1"/>
    </source>
</evidence>
<dbReference type="GO" id="GO:0098552">
    <property type="term" value="C:side of membrane"/>
    <property type="evidence" value="ECO:0007669"/>
    <property type="project" value="UniProtKB-KW"/>
</dbReference>
<evidence type="ECO:0000256" key="4">
    <source>
        <dbReference type="ARBA" id="ARBA00022729"/>
    </source>
</evidence>
<dbReference type="SUPFAM" id="SSF57302">
    <property type="entry name" value="Snake toxin-like"/>
    <property type="match status" value="1"/>
</dbReference>
<reference evidence="10 11" key="1">
    <citation type="journal article" date="2012" name="Genome Biol.">
        <title>Sequencing three crocodilian genomes to illuminate the evolution of archosaurs and amniotes.</title>
        <authorList>
            <person name="St John J.A."/>
            <person name="Braun E.L."/>
            <person name="Isberg S.R."/>
            <person name="Miles L.G."/>
            <person name="Chong A.Y."/>
            <person name="Gongora J."/>
            <person name="Dalzell P."/>
            <person name="Moran C."/>
            <person name="Bed'hom B."/>
            <person name="Abzhanov A."/>
            <person name="Burgess S.C."/>
            <person name="Cooksey A.M."/>
            <person name="Castoe T.A."/>
            <person name="Crawford N.G."/>
            <person name="Densmore L.D."/>
            <person name="Drew J.C."/>
            <person name="Edwards S.V."/>
            <person name="Faircloth B.C."/>
            <person name="Fujita M.K."/>
            <person name="Greenwold M.J."/>
            <person name="Hoffmann F.G."/>
            <person name="Howard J.M."/>
            <person name="Iguchi T."/>
            <person name="Janes D.E."/>
            <person name="Khan S.Y."/>
            <person name="Kohno S."/>
            <person name="de Koning A.J."/>
            <person name="Lance S.L."/>
            <person name="McCarthy F.M."/>
            <person name="McCormack J.E."/>
            <person name="Merchant M.E."/>
            <person name="Peterson D.G."/>
            <person name="Pollock D.D."/>
            <person name="Pourmand N."/>
            <person name="Raney B.J."/>
            <person name="Roessler K.A."/>
            <person name="Sanford J.R."/>
            <person name="Sawyer R.H."/>
            <person name="Schmidt C.J."/>
            <person name="Triplett E.W."/>
            <person name="Tuberville T.D."/>
            <person name="Venegas-Anaya M."/>
            <person name="Howard J.T."/>
            <person name="Jarvis E.D."/>
            <person name="Guillette L.J.Jr."/>
            <person name="Glenn T.C."/>
            <person name="Green R.E."/>
            <person name="Ray D.A."/>
        </authorList>
    </citation>
    <scope>NUCLEOTIDE SEQUENCE [LARGE SCALE GENOMIC DNA]</scope>
    <source>
        <strain evidence="10">KSC_2009_1</strain>
    </source>
</reference>
<evidence type="ECO:0000256" key="1">
    <source>
        <dbReference type="ARBA" id="ARBA00004609"/>
    </source>
</evidence>
<keyword evidence="4" id="KW-0732">Signal</keyword>
<dbReference type="Gene3D" id="2.10.60.10">
    <property type="entry name" value="CD59"/>
    <property type="match status" value="1"/>
</dbReference>
<evidence type="ECO:0000256" key="6">
    <source>
        <dbReference type="ARBA" id="ARBA00023180"/>
    </source>
</evidence>
<protein>
    <submittedName>
        <fullName evidence="10">Ly6/PLAUR domain-containing protein 5-like</fullName>
    </submittedName>
</protein>
<keyword evidence="5" id="KW-0472">Membrane</keyword>
<keyword evidence="7" id="KW-0449">Lipoprotein</keyword>
<dbReference type="AlphaFoldDB" id="A0A151P5P8"/>
<dbReference type="Proteomes" id="UP000050525">
    <property type="component" value="Unassembled WGS sequence"/>
</dbReference>
<dbReference type="EMBL" id="AKHW03000789">
    <property type="protein sequence ID" value="KYO44397.1"/>
    <property type="molecule type" value="Genomic_DNA"/>
</dbReference>
<gene>
    <name evidence="10" type="ORF">Y1Q_0016720</name>
</gene>
<name>A0A151P5P8_ALLMI</name>
<dbReference type="InterPro" id="IPR016054">
    <property type="entry name" value="LY6_UPA_recep-like"/>
</dbReference>
<evidence type="ECO:0000256" key="7">
    <source>
        <dbReference type="ARBA" id="ARBA00023288"/>
    </source>
</evidence>
<keyword evidence="2" id="KW-1003">Cell membrane</keyword>
<dbReference type="Pfam" id="PF00021">
    <property type="entry name" value="UPAR_LY6"/>
    <property type="match status" value="1"/>
</dbReference>
<feature type="region of interest" description="Disordered" evidence="8">
    <location>
        <begin position="127"/>
        <end position="151"/>
    </location>
</feature>
<proteinExistence type="predicted"/>
<organism evidence="10 11">
    <name type="scientific">Alligator mississippiensis</name>
    <name type="common">American alligator</name>
    <dbReference type="NCBI Taxonomy" id="8496"/>
    <lineage>
        <taxon>Eukaryota</taxon>
        <taxon>Metazoa</taxon>
        <taxon>Chordata</taxon>
        <taxon>Craniata</taxon>
        <taxon>Vertebrata</taxon>
        <taxon>Euteleostomi</taxon>
        <taxon>Archelosauria</taxon>
        <taxon>Archosauria</taxon>
        <taxon>Crocodylia</taxon>
        <taxon>Alligatoridae</taxon>
        <taxon>Alligatorinae</taxon>
        <taxon>Alligator</taxon>
    </lineage>
</organism>
<feature type="domain" description="UPAR/Ly6" evidence="9">
    <location>
        <begin position="41"/>
        <end position="126"/>
    </location>
</feature>
<dbReference type="KEGG" id="amj:106737855"/>
<keyword evidence="11" id="KW-1185">Reference proteome</keyword>
<evidence type="ECO:0000256" key="2">
    <source>
        <dbReference type="ARBA" id="ARBA00022475"/>
    </source>
</evidence>
<dbReference type="PANTHER" id="PTHR10624">
    <property type="entry name" value="UROKINASE PLASMINOGEN ACTIVATOR SURFACE RECEPTOR-RELATED"/>
    <property type="match status" value="1"/>
</dbReference>
<dbReference type="GO" id="GO:0030154">
    <property type="term" value="P:cell differentiation"/>
    <property type="evidence" value="ECO:0007669"/>
    <property type="project" value="UniProtKB-ARBA"/>
</dbReference>
<comment type="subcellular location">
    <subcellularLocation>
        <location evidence="1">Cell membrane</location>
        <topology evidence="1">Lipid-anchor</topology>
        <topology evidence="1">GPI-anchor</topology>
    </subcellularLocation>
</comment>
<dbReference type="GO" id="GO:0005886">
    <property type="term" value="C:plasma membrane"/>
    <property type="evidence" value="ECO:0007669"/>
    <property type="project" value="UniProtKB-SubCell"/>
</dbReference>
<sequence length="151" mass="16260">MLPFISSKLHACDSDLCNEQFFNHSLHLNVPPEAPANATDALQCYSCLGLSPESSSGENMDVVQCPSDFPRCAIGTASATIDGNCTASSFYRSCQDRNSIRTHSSHNWESSTRAVTTTCHESLCNDGPHESLTPPPLSPHPSLGDWHPEGA</sequence>
<evidence type="ECO:0000256" key="8">
    <source>
        <dbReference type="SAM" id="MobiDB-lite"/>
    </source>
</evidence>
<evidence type="ECO:0000259" key="9">
    <source>
        <dbReference type="Pfam" id="PF00021"/>
    </source>
</evidence>
<keyword evidence="6" id="KW-0325">Glycoprotein</keyword>